<protein>
    <recommendedName>
        <fullName evidence="2">Amidohydrolase-related domain-containing protein</fullName>
    </recommendedName>
</protein>
<organism evidence="3 4">
    <name type="scientific">Protomyces lactucae-debilis</name>
    <dbReference type="NCBI Taxonomy" id="2754530"/>
    <lineage>
        <taxon>Eukaryota</taxon>
        <taxon>Fungi</taxon>
        <taxon>Dikarya</taxon>
        <taxon>Ascomycota</taxon>
        <taxon>Taphrinomycotina</taxon>
        <taxon>Taphrinomycetes</taxon>
        <taxon>Taphrinales</taxon>
        <taxon>Protomycetaceae</taxon>
        <taxon>Protomyces</taxon>
    </lineage>
</organism>
<dbReference type="RefSeq" id="XP_040723123.1">
    <property type="nucleotide sequence ID" value="XM_040871531.1"/>
</dbReference>
<dbReference type="Gene3D" id="3.20.20.140">
    <property type="entry name" value="Metal-dependent hydrolases"/>
    <property type="match status" value="1"/>
</dbReference>
<gene>
    <name evidence="3" type="ORF">BCR37DRAFT_394831</name>
</gene>
<dbReference type="STRING" id="56484.A0A1Y2F1I7"/>
<dbReference type="EMBL" id="MCFI01000019">
    <property type="protein sequence ID" value="ORY77738.1"/>
    <property type="molecule type" value="Genomic_DNA"/>
</dbReference>
<comment type="caution">
    <text evidence="3">The sequence shown here is derived from an EMBL/GenBank/DDBJ whole genome shotgun (WGS) entry which is preliminary data.</text>
</comment>
<feature type="domain" description="Amidohydrolase-related" evidence="2">
    <location>
        <begin position="5"/>
        <end position="260"/>
    </location>
</feature>
<name>A0A1Y2F1I7_PROLT</name>
<evidence type="ECO:0000256" key="1">
    <source>
        <dbReference type="ARBA" id="ARBA00038310"/>
    </source>
</evidence>
<dbReference type="InterPro" id="IPR032466">
    <property type="entry name" value="Metal_Hydrolase"/>
</dbReference>
<evidence type="ECO:0000259" key="2">
    <source>
        <dbReference type="Pfam" id="PF04909"/>
    </source>
</evidence>
<dbReference type="GO" id="GO:0016787">
    <property type="term" value="F:hydrolase activity"/>
    <property type="evidence" value="ECO:0007669"/>
    <property type="project" value="InterPro"/>
</dbReference>
<dbReference type="Pfam" id="PF04909">
    <property type="entry name" value="Amidohydro_2"/>
    <property type="match status" value="1"/>
</dbReference>
<dbReference type="OrthoDB" id="2135488at2759"/>
<dbReference type="PANTHER" id="PTHR43569:SF2">
    <property type="entry name" value="AMIDOHYDROLASE-RELATED DOMAIN-CONTAINING PROTEIN"/>
    <property type="match status" value="1"/>
</dbReference>
<accession>A0A1Y2F1I7</accession>
<keyword evidence="4" id="KW-1185">Reference proteome</keyword>
<reference evidence="3 4" key="1">
    <citation type="submission" date="2016-07" db="EMBL/GenBank/DDBJ databases">
        <title>Pervasive Adenine N6-methylation of Active Genes in Fungi.</title>
        <authorList>
            <consortium name="DOE Joint Genome Institute"/>
            <person name="Mondo S.J."/>
            <person name="Dannebaum R.O."/>
            <person name="Kuo R.C."/>
            <person name="Labutti K."/>
            <person name="Haridas S."/>
            <person name="Kuo A."/>
            <person name="Salamov A."/>
            <person name="Ahrendt S.R."/>
            <person name="Lipzen A."/>
            <person name="Sullivan W."/>
            <person name="Andreopoulos W.B."/>
            <person name="Clum A."/>
            <person name="Lindquist E."/>
            <person name="Daum C."/>
            <person name="Ramamoorthy G.K."/>
            <person name="Gryganskyi A."/>
            <person name="Culley D."/>
            <person name="Magnuson J.K."/>
            <person name="James T.Y."/>
            <person name="O'Malley M.A."/>
            <person name="Stajich J.E."/>
            <person name="Spatafora J.W."/>
            <person name="Visel A."/>
            <person name="Grigoriev I.V."/>
        </authorList>
    </citation>
    <scope>NUCLEOTIDE SEQUENCE [LARGE SCALE GENOMIC DNA]</scope>
    <source>
        <strain evidence="3 4">12-1054</strain>
    </source>
</reference>
<sequence>MTLVVDAHVHLWTASRLQHLRWLTSDSSLNKACTLADYAKEFPAQVAVFVECDVFECKDDSYALAEIEEALAFAKEEGPTKVGAIVAWAPMLASQAELAAYLDKVDATTHRAGLAIVRGFRYLLQQKPRSISQHPHLRSNLVFLERRWPKCVFELGIDVHRDGVQVLDDALVLVQTAPGISFVIDHLAKADLTQASISEAYKQGMKALSKFPNVHVKISGCLTEVEVSGSFEEVLEQSPLVAHLSFLLKTFGSSRLIWATPRSTLV</sequence>
<evidence type="ECO:0000313" key="3">
    <source>
        <dbReference type="EMBL" id="ORY77738.1"/>
    </source>
</evidence>
<dbReference type="SUPFAM" id="SSF51556">
    <property type="entry name" value="Metallo-dependent hydrolases"/>
    <property type="match status" value="1"/>
</dbReference>
<comment type="similarity">
    <text evidence="1">Belongs to the metallo-dependent hydrolases superfamily.</text>
</comment>
<proteinExistence type="inferred from homology"/>
<dbReference type="InterPro" id="IPR052350">
    <property type="entry name" value="Metallo-dep_Lactonases"/>
</dbReference>
<dbReference type="AlphaFoldDB" id="A0A1Y2F1I7"/>
<dbReference type="PANTHER" id="PTHR43569">
    <property type="entry name" value="AMIDOHYDROLASE"/>
    <property type="match status" value="1"/>
</dbReference>
<dbReference type="GeneID" id="63788130"/>
<dbReference type="Proteomes" id="UP000193685">
    <property type="component" value="Unassembled WGS sequence"/>
</dbReference>
<dbReference type="InterPro" id="IPR006680">
    <property type="entry name" value="Amidohydro-rel"/>
</dbReference>
<evidence type="ECO:0000313" key="4">
    <source>
        <dbReference type="Proteomes" id="UP000193685"/>
    </source>
</evidence>